<accession>A0A6G0Z685</accession>
<proteinExistence type="predicted"/>
<dbReference type="OrthoDB" id="6571700at2759"/>
<reference evidence="1 2" key="1">
    <citation type="submission" date="2019-08" db="EMBL/GenBank/DDBJ databases">
        <title>Whole genome of Aphis craccivora.</title>
        <authorList>
            <person name="Voronova N.V."/>
            <person name="Shulinski R.S."/>
            <person name="Bandarenka Y.V."/>
            <person name="Zhorov D.G."/>
            <person name="Warner D."/>
        </authorList>
    </citation>
    <scope>NUCLEOTIDE SEQUENCE [LARGE SCALE GENOMIC DNA]</scope>
    <source>
        <strain evidence="1">180601</strain>
        <tissue evidence="1">Whole Body</tissue>
    </source>
</reference>
<dbReference type="AlphaFoldDB" id="A0A6G0Z685"/>
<dbReference type="EMBL" id="VUJU01001278">
    <property type="protein sequence ID" value="KAF0766025.1"/>
    <property type="molecule type" value="Genomic_DNA"/>
</dbReference>
<dbReference type="Proteomes" id="UP000478052">
    <property type="component" value="Unassembled WGS sequence"/>
</dbReference>
<organism evidence="1 2">
    <name type="scientific">Aphis craccivora</name>
    <name type="common">Cowpea aphid</name>
    <dbReference type="NCBI Taxonomy" id="307492"/>
    <lineage>
        <taxon>Eukaryota</taxon>
        <taxon>Metazoa</taxon>
        <taxon>Ecdysozoa</taxon>
        <taxon>Arthropoda</taxon>
        <taxon>Hexapoda</taxon>
        <taxon>Insecta</taxon>
        <taxon>Pterygota</taxon>
        <taxon>Neoptera</taxon>
        <taxon>Paraneoptera</taxon>
        <taxon>Hemiptera</taxon>
        <taxon>Sternorrhyncha</taxon>
        <taxon>Aphidomorpha</taxon>
        <taxon>Aphidoidea</taxon>
        <taxon>Aphididae</taxon>
        <taxon>Aphidini</taxon>
        <taxon>Aphis</taxon>
        <taxon>Aphis</taxon>
    </lineage>
</organism>
<evidence type="ECO:0000313" key="2">
    <source>
        <dbReference type="Proteomes" id="UP000478052"/>
    </source>
</evidence>
<keyword evidence="2" id="KW-1185">Reference proteome</keyword>
<evidence type="ECO:0000313" key="1">
    <source>
        <dbReference type="EMBL" id="KAF0766025.1"/>
    </source>
</evidence>
<protein>
    <submittedName>
        <fullName evidence="1">Putative nuclease HARBI1</fullName>
    </submittedName>
</protein>
<sequence length="127" mass="14524">MAICDANYCFTIIDVGSFGKERDEGGTAQPFILVGDEAFALHTNLLRPFPGRSLNDKRRIFNYSLSRARQNIECTFDVEMDITPFTEDTQNCEMEDEIEKIGVGNSTSVAKEIRDYFVNYLMSWLMN</sequence>
<comment type="caution">
    <text evidence="1">The sequence shown here is derived from an EMBL/GenBank/DDBJ whole genome shotgun (WGS) entry which is preliminary data.</text>
</comment>
<gene>
    <name evidence="1" type="ORF">FWK35_00000763</name>
</gene>
<name>A0A6G0Z685_APHCR</name>